<sequence length="229" mass="25218">MTFGLSVANDERYIQIDSEMPRLCAVYSGSYAAISNSNAYVNFPAPITTQEPPCIFMQNTPARPDDLYAGLVITGGAGNWTGFVLSTRNINDRPYGKWFAAVFASLSKAQYGLRMWGEDGSVIYDSGTVPVLFSRASHSWSFQGRVIINPIANGYYWKSLLVGQLLSDEYFMINPFSRGLITPSHINWTPIGVRFNYNESCLQVFGVTALGAWTDIGSMAAVYARLPGT</sequence>
<proteinExistence type="predicted"/>
<dbReference type="AlphaFoldDB" id="A0A109LCL2"/>
<dbReference type="PATRIC" id="fig|294.194.peg.5605"/>
<accession>A0A109LCL2</accession>
<organism evidence="1 2">
    <name type="scientific">Pseudomonas fluorescens</name>
    <dbReference type="NCBI Taxonomy" id="294"/>
    <lineage>
        <taxon>Bacteria</taxon>
        <taxon>Pseudomonadati</taxon>
        <taxon>Pseudomonadota</taxon>
        <taxon>Gammaproteobacteria</taxon>
        <taxon>Pseudomonadales</taxon>
        <taxon>Pseudomonadaceae</taxon>
        <taxon>Pseudomonas</taxon>
    </lineage>
</organism>
<protein>
    <submittedName>
        <fullName evidence="1">Uncharacterized protein</fullName>
    </submittedName>
</protein>
<evidence type="ECO:0000313" key="1">
    <source>
        <dbReference type="EMBL" id="KWV85352.1"/>
    </source>
</evidence>
<reference evidence="1 2" key="1">
    <citation type="submission" date="2015-05" db="EMBL/GenBank/DDBJ databases">
        <title>A genomic and transcriptomic approach to investigate the blue pigment phenotype in Pseudomonas fluorescens.</title>
        <authorList>
            <person name="Andreani N.A."/>
            <person name="Cardazzo B."/>
        </authorList>
    </citation>
    <scope>NUCLEOTIDE SEQUENCE [LARGE SCALE GENOMIC DNA]</scope>
    <source>
        <strain evidence="1 2">Ps_22</strain>
    </source>
</reference>
<name>A0A109LCL2_PSEFL</name>
<dbReference type="Proteomes" id="UP000061348">
    <property type="component" value="Unassembled WGS sequence"/>
</dbReference>
<evidence type="ECO:0000313" key="2">
    <source>
        <dbReference type="Proteomes" id="UP000061348"/>
    </source>
</evidence>
<dbReference type="EMBL" id="LCYA01000134">
    <property type="protein sequence ID" value="KWV85352.1"/>
    <property type="molecule type" value="Genomic_DNA"/>
</dbReference>
<comment type="caution">
    <text evidence="1">The sequence shown here is derived from an EMBL/GenBank/DDBJ whole genome shotgun (WGS) entry which is preliminary data.</text>
</comment>
<gene>
    <name evidence="1" type="ORF">PFLmoz3_05061</name>
</gene>